<evidence type="ECO:0000313" key="3">
    <source>
        <dbReference type="Proteomes" id="UP001331761"/>
    </source>
</evidence>
<accession>A0AAN8J1N1</accession>
<evidence type="ECO:0000256" key="1">
    <source>
        <dbReference type="SAM" id="MobiDB-lite"/>
    </source>
</evidence>
<feature type="region of interest" description="Disordered" evidence="1">
    <location>
        <begin position="1"/>
        <end position="20"/>
    </location>
</feature>
<dbReference type="AlphaFoldDB" id="A0AAN8J1N1"/>
<gene>
    <name evidence="2" type="ORF">GCK32_018708</name>
</gene>
<name>A0AAN8J1N1_TRICO</name>
<keyword evidence="3" id="KW-1185">Reference proteome</keyword>
<evidence type="ECO:0000313" key="2">
    <source>
        <dbReference type="EMBL" id="KAK5975814.1"/>
    </source>
</evidence>
<proteinExistence type="predicted"/>
<sequence>MISPAQQKEEVYPPKAPASQSRADMVRTTWKIVAVLILLVEQHLCNNRTTEGPLATIEKLKPLAPSEFTVTPRLEKAYHTILDIRWKSNIPSLDGTRSSSLPTLPSTLSFTTKAHTSNTVILSDTVIRYDKCFY</sequence>
<protein>
    <submittedName>
        <fullName evidence="2">Uncharacterized protein</fullName>
    </submittedName>
</protein>
<reference evidence="2 3" key="1">
    <citation type="submission" date="2019-10" db="EMBL/GenBank/DDBJ databases">
        <title>Assembly and Annotation for the nematode Trichostrongylus colubriformis.</title>
        <authorList>
            <person name="Martin J."/>
        </authorList>
    </citation>
    <scope>NUCLEOTIDE SEQUENCE [LARGE SCALE GENOMIC DNA]</scope>
    <source>
        <strain evidence="2">G859</strain>
        <tissue evidence="2">Whole worm</tissue>
    </source>
</reference>
<organism evidence="2 3">
    <name type="scientific">Trichostrongylus colubriformis</name>
    <name type="common">Black scour worm</name>
    <dbReference type="NCBI Taxonomy" id="6319"/>
    <lineage>
        <taxon>Eukaryota</taxon>
        <taxon>Metazoa</taxon>
        <taxon>Ecdysozoa</taxon>
        <taxon>Nematoda</taxon>
        <taxon>Chromadorea</taxon>
        <taxon>Rhabditida</taxon>
        <taxon>Rhabditina</taxon>
        <taxon>Rhabditomorpha</taxon>
        <taxon>Strongyloidea</taxon>
        <taxon>Trichostrongylidae</taxon>
        <taxon>Trichostrongylus</taxon>
    </lineage>
</organism>
<comment type="caution">
    <text evidence="2">The sequence shown here is derived from an EMBL/GenBank/DDBJ whole genome shotgun (WGS) entry which is preliminary data.</text>
</comment>
<dbReference type="Proteomes" id="UP001331761">
    <property type="component" value="Unassembled WGS sequence"/>
</dbReference>
<dbReference type="EMBL" id="WIXE01012602">
    <property type="protein sequence ID" value="KAK5975814.1"/>
    <property type="molecule type" value="Genomic_DNA"/>
</dbReference>